<keyword evidence="2 3" id="KW-0501">Molybdenum cofactor biosynthesis</keyword>
<comment type="caution">
    <text evidence="5">The sequence shown here is derived from an EMBL/GenBank/DDBJ whole genome shotgun (WGS) entry which is preliminary data.</text>
</comment>
<feature type="active site" description="Cysteine persulfide intermediate" evidence="3">
    <location>
        <position position="94"/>
    </location>
</feature>
<protein>
    <recommendedName>
        <fullName evidence="3">Sulfur carrier protein FdhD</fullName>
    </recommendedName>
</protein>
<dbReference type="Proteomes" id="UP000738826">
    <property type="component" value="Unassembled WGS sequence"/>
</dbReference>
<comment type="caution">
    <text evidence="3">Lacks conserved residue(s) required for the propagation of feature annotation.</text>
</comment>
<proteinExistence type="inferred from homology"/>
<dbReference type="GO" id="GO:0005737">
    <property type="term" value="C:cytoplasm"/>
    <property type="evidence" value="ECO:0007669"/>
    <property type="project" value="UniProtKB-SubCell"/>
</dbReference>
<evidence type="ECO:0000313" key="6">
    <source>
        <dbReference type="Proteomes" id="UP000738826"/>
    </source>
</evidence>
<sequence length="243" mass="26417">MEISKHLAVRFTGEAFREVEEDVCVEEVFSLYLNDKFIASLIISPGHVKEFGAGYVICEGIASNVRDVRVSNGNIYVYADALNEFNPELRSSGCIGARSTEIRKVSPGITVEASDIPLFVRALESDAWRKTGGVHCSALFLNKKLIFSVSDIGRHSTVDKVVGYAILNNVDLSKCVLACTGRQPKGMIFKVANAGIPVIVSRAAPTDKGILAEKDAGITLVCFAMENKFNIYSHAERIRTGGL</sequence>
<dbReference type="AlphaFoldDB" id="A0A8J8CFD4"/>
<evidence type="ECO:0000313" key="4">
    <source>
        <dbReference type="EMBL" id="NCN65005.1"/>
    </source>
</evidence>
<organism evidence="5 6">
    <name type="scientific">Candidatus Altarchaeum hamiconexum</name>
    <dbReference type="NCBI Taxonomy" id="1803513"/>
    <lineage>
        <taxon>Archaea</taxon>
        <taxon>Candidatus Altarchaeota</taxon>
        <taxon>Candidatus Altiarchaeia</taxon>
        <taxon>Candidatus Altarchaeales</taxon>
        <taxon>Candidatus Altarchaeaceae</taxon>
        <taxon>Candidatus Altarchaeum</taxon>
    </lineage>
</organism>
<dbReference type="Pfam" id="PF02634">
    <property type="entry name" value="FdhD-NarQ"/>
    <property type="match status" value="1"/>
</dbReference>
<dbReference type="GO" id="GO:0016783">
    <property type="term" value="F:sulfurtransferase activity"/>
    <property type="evidence" value="ECO:0007669"/>
    <property type="project" value="InterPro"/>
</dbReference>
<reference evidence="5" key="1">
    <citation type="submission" date="2019-11" db="EMBL/GenBank/DDBJ databases">
        <title>Lipid analysis of CO2-rich subsurface aquifers suggests an autotrophy-based deep biosphere with lysolipids enriched in CPR bacteria.</title>
        <authorList>
            <person name="Probst A.J."/>
            <person name="Elling F.J."/>
            <person name="Castelle C.J."/>
            <person name="Zhu Q."/>
            <person name="Elvert M."/>
            <person name="Birarda G."/>
            <person name="Holman H.-Y."/>
            <person name="Lane K.R."/>
            <person name="Ladd B."/>
            <person name="Ryan M.C."/>
            <person name="Woyke T."/>
            <person name="Hinrichs K.-U."/>
            <person name="Banfield J.F."/>
        </authorList>
    </citation>
    <scope>NUCLEOTIDE SEQUENCE</scope>
    <source>
        <strain evidence="4">CG_2015-01_33_1645</strain>
        <strain evidence="5">CG_2015-04_33_537</strain>
    </source>
</reference>
<comment type="similarity">
    <text evidence="3">Belongs to the FdhD family.</text>
</comment>
<dbReference type="NCBIfam" id="TIGR00129">
    <property type="entry name" value="fdhD_narQ"/>
    <property type="match status" value="1"/>
</dbReference>
<dbReference type="PANTHER" id="PTHR30592">
    <property type="entry name" value="FORMATE DEHYDROGENASE"/>
    <property type="match status" value="1"/>
</dbReference>
<evidence type="ECO:0000256" key="3">
    <source>
        <dbReference type="HAMAP-Rule" id="MF_00187"/>
    </source>
</evidence>
<dbReference type="InterPro" id="IPR016193">
    <property type="entry name" value="Cytidine_deaminase-like"/>
</dbReference>
<dbReference type="SUPFAM" id="SSF53927">
    <property type="entry name" value="Cytidine deaminase-like"/>
    <property type="match status" value="1"/>
</dbReference>
<dbReference type="PIRSF" id="PIRSF015626">
    <property type="entry name" value="FdhD"/>
    <property type="match status" value="1"/>
</dbReference>
<evidence type="ECO:0000256" key="2">
    <source>
        <dbReference type="ARBA" id="ARBA00023150"/>
    </source>
</evidence>
<dbReference type="GO" id="GO:0006777">
    <property type="term" value="P:Mo-molybdopterin cofactor biosynthetic process"/>
    <property type="evidence" value="ECO:0007669"/>
    <property type="project" value="UniProtKB-UniRule"/>
</dbReference>
<dbReference type="Gene3D" id="3.40.140.10">
    <property type="entry name" value="Cytidine Deaminase, domain 2"/>
    <property type="match status" value="1"/>
</dbReference>
<dbReference type="Proteomes" id="UP000768163">
    <property type="component" value="Unassembled WGS sequence"/>
</dbReference>
<accession>A0A8J8CFD4</accession>
<comment type="subcellular location">
    <subcellularLocation>
        <location evidence="3">Cytoplasm</location>
    </subcellularLocation>
</comment>
<dbReference type="PANTHER" id="PTHR30592:SF1">
    <property type="entry name" value="SULFUR CARRIER PROTEIN FDHD"/>
    <property type="match status" value="1"/>
</dbReference>
<dbReference type="Gene3D" id="3.10.20.10">
    <property type="match status" value="1"/>
</dbReference>
<evidence type="ECO:0000313" key="5">
    <source>
        <dbReference type="EMBL" id="NCS90963.1"/>
    </source>
</evidence>
<comment type="function">
    <text evidence="3">Required for formate dehydrogenase (FDH) activity. Acts as a sulfur carrier protein that transfers sulfur from IscS to the molybdenum cofactor prior to its insertion into FDH.</text>
</comment>
<name>A0A8J8CFD4_9ARCH</name>
<evidence type="ECO:0000256" key="1">
    <source>
        <dbReference type="ARBA" id="ARBA00022490"/>
    </source>
</evidence>
<gene>
    <name evidence="3 5" type="primary">fdhD</name>
    <name evidence="5" type="ORF">GW779_00860</name>
    <name evidence="4" type="ORF">GW910_02875</name>
</gene>
<dbReference type="GO" id="GO:0097163">
    <property type="term" value="F:sulfur carrier activity"/>
    <property type="evidence" value="ECO:0007669"/>
    <property type="project" value="UniProtKB-UniRule"/>
</dbReference>
<keyword evidence="1 3" id="KW-0963">Cytoplasm</keyword>
<dbReference type="EMBL" id="JAACQH010000012">
    <property type="protein sequence ID" value="NCS90963.1"/>
    <property type="molecule type" value="Genomic_DNA"/>
</dbReference>
<dbReference type="HAMAP" id="MF_00187">
    <property type="entry name" value="FdhD"/>
    <property type="match status" value="1"/>
</dbReference>
<dbReference type="InterPro" id="IPR003786">
    <property type="entry name" value="FdhD"/>
</dbReference>
<dbReference type="EMBL" id="JAACVF010000072">
    <property type="protein sequence ID" value="NCN65005.1"/>
    <property type="molecule type" value="Genomic_DNA"/>
</dbReference>